<dbReference type="PANTHER" id="PTHR13696">
    <property type="entry name" value="P-LOOP CONTAINING NUCLEOSIDE TRIPHOSPHATE HYDROLASE"/>
    <property type="match status" value="1"/>
</dbReference>
<dbReference type="OrthoDB" id="6289637at2"/>
<comment type="caution">
    <text evidence="2">The sequence shown here is derived from an EMBL/GenBank/DDBJ whole genome shotgun (WGS) entry which is preliminary data.</text>
</comment>
<accession>L8J6L4</accession>
<evidence type="ECO:0000259" key="1">
    <source>
        <dbReference type="Pfam" id="PF13614"/>
    </source>
</evidence>
<dbReference type="AlphaFoldDB" id="L8J6L4"/>
<dbReference type="Pfam" id="PF13614">
    <property type="entry name" value="AAA_31"/>
    <property type="match status" value="1"/>
</dbReference>
<dbReference type="CDD" id="cd02042">
    <property type="entry name" value="ParAB_family"/>
    <property type="match status" value="1"/>
</dbReference>
<dbReference type="Proteomes" id="UP000011134">
    <property type="component" value="Unassembled WGS sequence"/>
</dbReference>
<evidence type="ECO:0000313" key="2">
    <source>
        <dbReference type="EMBL" id="ELR64416.1"/>
    </source>
</evidence>
<proteinExistence type="predicted"/>
<dbReference type="PANTHER" id="PTHR13696:SF98">
    <property type="entry name" value="PLASMID PARTITION PROTEIN A"/>
    <property type="match status" value="1"/>
</dbReference>
<reference evidence="2 3" key="1">
    <citation type="submission" date="2012-12" db="EMBL/GenBank/DDBJ databases">
        <title>Genome Assembly of Photobacterium sp. AK15.</title>
        <authorList>
            <person name="Khatri I."/>
            <person name="Vaidya B."/>
            <person name="Srinivas T.N.R."/>
            <person name="Subramanian S."/>
            <person name="Pinnaka A."/>
        </authorList>
    </citation>
    <scope>NUCLEOTIDE SEQUENCE [LARGE SCALE GENOMIC DNA]</scope>
    <source>
        <strain evidence="2 3">AK15</strain>
    </source>
</reference>
<feature type="domain" description="AAA" evidence="1">
    <location>
        <begin position="116"/>
        <end position="307"/>
    </location>
</feature>
<sequence>MDVLLALDDCAERMQHEDVRLKDIINEKSRINVTDSELDEGVDRLIYNHSLNKTKIREIVNLSTKTFNKRITALEEEEVIGEPIQQGKSSLYNRFDVQVILDHLGHRQYRDDFTSSVISVQNHKGGTGKSTTTKSLATAAALDLNLNARVCILDLDPQGSAGLQAQPKDDDGIYLTIADIALRKYTPSFNEYIENYGLSEQEVVLGAAFNTHLPNLDVYSAFPEDEVFSDIYAELNDEGKAELLQELRNFILPILKEHYDIIFIDTPPQDSPICWSALEAADFLLLPVTPHKLDYLSTKNFITFIKDRIRQLPSGGEQLKMFKCLRVNVDSNSPQVEQTSNMIIRSFVEHLCSNSIKHSELFLAADNLNRSIFDIQKTEARDNKYASSSAYDNAVVSTKAVYEEIMANIKKISGRAN</sequence>
<evidence type="ECO:0000313" key="3">
    <source>
        <dbReference type="Proteomes" id="UP000011134"/>
    </source>
</evidence>
<keyword evidence="3" id="KW-1185">Reference proteome</keyword>
<dbReference type="Gene3D" id="3.40.50.300">
    <property type="entry name" value="P-loop containing nucleotide triphosphate hydrolases"/>
    <property type="match status" value="1"/>
</dbReference>
<dbReference type="PATRIC" id="fig|1056511.3.peg.3514"/>
<name>L8J6L4_9GAMM</name>
<dbReference type="InterPro" id="IPR027417">
    <property type="entry name" value="P-loop_NTPase"/>
</dbReference>
<protein>
    <submittedName>
        <fullName evidence="2">Chromosome (Plasmid) partitioning protein ParA</fullName>
    </submittedName>
</protein>
<dbReference type="EMBL" id="AMZO01000026">
    <property type="protein sequence ID" value="ELR64416.1"/>
    <property type="molecule type" value="Genomic_DNA"/>
</dbReference>
<organism evidence="2 3">
    <name type="scientific">Photobacterium marinum</name>
    <dbReference type="NCBI Taxonomy" id="1056511"/>
    <lineage>
        <taxon>Bacteria</taxon>
        <taxon>Pseudomonadati</taxon>
        <taxon>Pseudomonadota</taxon>
        <taxon>Gammaproteobacteria</taxon>
        <taxon>Vibrionales</taxon>
        <taxon>Vibrionaceae</taxon>
        <taxon>Photobacterium</taxon>
    </lineage>
</organism>
<gene>
    <name evidence="2" type="ORF">C942_02439</name>
</gene>
<dbReference type="InterPro" id="IPR025669">
    <property type="entry name" value="AAA_dom"/>
</dbReference>
<dbReference type="SUPFAM" id="SSF52540">
    <property type="entry name" value="P-loop containing nucleoside triphosphate hydrolases"/>
    <property type="match status" value="1"/>
</dbReference>
<dbReference type="RefSeq" id="WP_007468018.1">
    <property type="nucleotide sequence ID" value="NZ_AMZO01000026.1"/>
</dbReference>
<dbReference type="InterPro" id="IPR050678">
    <property type="entry name" value="DNA_Partitioning_ATPase"/>
</dbReference>